<dbReference type="AlphaFoldDB" id="A0A6L2KKP4"/>
<gene>
    <name evidence="4" type="ORF">Tci_022051</name>
</gene>
<dbReference type="GO" id="GO:0003824">
    <property type="term" value="F:catalytic activity"/>
    <property type="evidence" value="ECO:0007669"/>
    <property type="project" value="UniProtKB-KW"/>
</dbReference>
<dbReference type="EMBL" id="BKCJ010002660">
    <property type="protein sequence ID" value="GEU50073.1"/>
    <property type="molecule type" value="Genomic_DNA"/>
</dbReference>
<dbReference type="PANTHER" id="PTHR37984">
    <property type="entry name" value="PROTEIN CBG26694"/>
    <property type="match status" value="1"/>
</dbReference>
<evidence type="ECO:0000259" key="3">
    <source>
        <dbReference type="Pfam" id="PF17921"/>
    </source>
</evidence>
<dbReference type="SUPFAM" id="SSF56672">
    <property type="entry name" value="DNA/RNA polymerases"/>
    <property type="match status" value="1"/>
</dbReference>
<dbReference type="InterPro" id="IPR050951">
    <property type="entry name" value="Retrovirus_Pol_polyprotein"/>
</dbReference>
<dbReference type="InterPro" id="IPR036397">
    <property type="entry name" value="RNaseH_sf"/>
</dbReference>
<evidence type="ECO:0000259" key="2">
    <source>
        <dbReference type="Pfam" id="PF17919"/>
    </source>
</evidence>
<dbReference type="InterPro" id="IPR043502">
    <property type="entry name" value="DNA/RNA_pol_sf"/>
</dbReference>
<comment type="caution">
    <text evidence="4">The sequence shown here is derived from an EMBL/GenBank/DDBJ whole genome shotgun (WGS) entry which is preliminary data.</text>
</comment>
<evidence type="ECO:0000313" key="4">
    <source>
        <dbReference type="EMBL" id="GEU50073.1"/>
    </source>
</evidence>
<dbReference type="SUPFAM" id="SSF53098">
    <property type="entry name" value="Ribonuclease H-like"/>
    <property type="match status" value="1"/>
</dbReference>
<reference evidence="4" key="1">
    <citation type="journal article" date="2019" name="Sci. Rep.">
        <title>Draft genome of Tanacetum cinerariifolium, the natural source of mosquito coil.</title>
        <authorList>
            <person name="Yamashiro T."/>
            <person name="Shiraishi A."/>
            <person name="Satake H."/>
            <person name="Nakayama K."/>
        </authorList>
    </citation>
    <scope>NUCLEOTIDE SEQUENCE</scope>
</reference>
<dbReference type="InterPro" id="IPR043128">
    <property type="entry name" value="Rev_trsase/Diguanyl_cyclase"/>
</dbReference>
<feature type="domain" description="Integrase zinc-binding" evidence="3">
    <location>
        <begin position="314"/>
        <end position="369"/>
    </location>
</feature>
<dbReference type="Gene3D" id="3.30.420.10">
    <property type="entry name" value="Ribonuclease H-like superfamily/Ribonuclease H"/>
    <property type="match status" value="1"/>
</dbReference>
<proteinExistence type="predicted"/>
<dbReference type="InterPro" id="IPR041577">
    <property type="entry name" value="RT_RNaseH_2"/>
</dbReference>
<keyword evidence="1" id="KW-0511">Multifunctional enzyme</keyword>
<dbReference type="PANTHER" id="PTHR37984:SF5">
    <property type="entry name" value="PROTEIN NYNRIN-LIKE"/>
    <property type="match status" value="1"/>
</dbReference>
<evidence type="ECO:0000256" key="1">
    <source>
        <dbReference type="ARBA" id="ARBA00023268"/>
    </source>
</evidence>
<dbReference type="InterPro" id="IPR012337">
    <property type="entry name" value="RNaseH-like_sf"/>
</dbReference>
<dbReference type="CDD" id="cd01647">
    <property type="entry name" value="RT_LTR"/>
    <property type="match status" value="1"/>
</dbReference>
<dbReference type="Gene3D" id="3.30.70.270">
    <property type="match status" value="3"/>
</dbReference>
<dbReference type="Gene3D" id="1.10.340.70">
    <property type="match status" value="1"/>
</dbReference>
<sequence length="448" mass="50293">MPNTPPINVRPYRHPPNQKDAIEGMVKELMDSGVIGASQSPFSSPIVMVKKKDGTWRMCIDYRQLNKHAVKDKFPILVIEELIDELNGSIVFTPSLAFLSIKFRGGLLGIKCSKAFSLLAMKIPLLEHFATASAKEFPLLKHCDNLAQVLQVMKDNSLYAKRTKCYFAVPQVEYLGHIISAQGYYRRFIKDYASISQPLVALTKKDAFKWNPSAELAYHKLKEAMVKASVLALPNFEQEFVVETDASGKGIGAISVSSVSSGVWDKVKDNWKNDLDTQNLIKSLEHHSYKGNKYSWAGGILKRKGKVVVGNDLELRKELVQHFHDEAIGGHSCAHVTMKKLGSLFYWKGLKKMVKQMIIDCNVCQRQKPDLSAYPGLIQPLPIPERIWKEISMDFIEKLPTSHGKSVILVVVDRLSKYAHFIPLTHPFHNKPSSSSFLGSSVQAAWVT</sequence>
<dbReference type="GO" id="GO:0003676">
    <property type="term" value="F:nucleic acid binding"/>
    <property type="evidence" value="ECO:0007669"/>
    <property type="project" value="InterPro"/>
</dbReference>
<organism evidence="4">
    <name type="scientific">Tanacetum cinerariifolium</name>
    <name type="common">Dalmatian daisy</name>
    <name type="synonym">Chrysanthemum cinerariifolium</name>
    <dbReference type="NCBI Taxonomy" id="118510"/>
    <lineage>
        <taxon>Eukaryota</taxon>
        <taxon>Viridiplantae</taxon>
        <taxon>Streptophyta</taxon>
        <taxon>Embryophyta</taxon>
        <taxon>Tracheophyta</taxon>
        <taxon>Spermatophyta</taxon>
        <taxon>Magnoliopsida</taxon>
        <taxon>eudicotyledons</taxon>
        <taxon>Gunneridae</taxon>
        <taxon>Pentapetalae</taxon>
        <taxon>asterids</taxon>
        <taxon>campanulids</taxon>
        <taxon>Asterales</taxon>
        <taxon>Asteraceae</taxon>
        <taxon>Asteroideae</taxon>
        <taxon>Anthemideae</taxon>
        <taxon>Anthemidinae</taxon>
        <taxon>Tanacetum</taxon>
    </lineage>
</organism>
<accession>A0A6L2KKP4</accession>
<name>A0A6L2KKP4_TANCI</name>
<dbReference type="Pfam" id="PF17919">
    <property type="entry name" value="RT_RNaseH_2"/>
    <property type="match status" value="1"/>
</dbReference>
<protein>
    <submittedName>
        <fullName evidence="4">Uncharacterized protein</fullName>
    </submittedName>
</protein>
<dbReference type="Pfam" id="PF17921">
    <property type="entry name" value="Integrase_H2C2"/>
    <property type="match status" value="1"/>
</dbReference>
<dbReference type="Gene3D" id="3.10.10.10">
    <property type="entry name" value="HIV Type 1 Reverse Transcriptase, subunit A, domain 1"/>
    <property type="match status" value="1"/>
</dbReference>
<feature type="domain" description="Reverse transcriptase/retrotransposon-derived protein RNase H-like" evidence="2">
    <location>
        <begin position="210"/>
        <end position="255"/>
    </location>
</feature>
<dbReference type="InterPro" id="IPR041588">
    <property type="entry name" value="Integrase_H2C2"/>
</dbReference>